<dbReference type="Pfam" id="PF03609">
    <property type="entry name" value="EII-Sor"/>
    <property type="match status" value="1"/>
</dbReference>
<evidence type="ECO:0000256" key="3">
    <source>
        <dbReference type="ARBA" id="ARBA00022475"/>
    </source>
</evidence>
<keyword evidence="5" id="KW-0598">Phosphotransferase system</keyword>
<gene>
    <name evidence="10" type="ORF">K8P03_04865</name>
</gene>
<accession>A0ABS7SYL6</accession>
<evidence type="ECO:0000256" key="4">
    <source>
        <dbReference type="ARBA" id="ARBA00022597"/>
    </source>
</evidence>
<evidence type="ECO:0000256" key="6">
    <source>
        <dbReference type="ARBA" id="ARBA00022692"/>
    </source>
</evidence>
<keyword evidence="3" id="KW-1003">Cell membrane</keyword>
<evidence type="ECO:0000256" key="8">
    <source>
        <dbReference type="ARBA" id="ARBA00023136"/>
    </source>
</evidence>
<dbReference type="InterPro" id="IPR050303">
    <property type="entry name" value="GatZ_KbaZ_carbometab"/>
</dbReference>
<dbReference type="PANTHER" id="PTHR32502">
    <property type="entry name" value="N-ACETYLGALACTOSAMINE PERMEASE II COMPONENT-RELATED"/>
    <property type="match status" value="1"/>
</dbReference>
<keyword evidence="6 9" id="KW-0812">Transmembrane</keyword>
<comment type="caution">
    <text evidence="10">The sequence shown here is derived from an EMBL/GenBank/DDBJ whole genome shotgun (WGS) entry which is preliminary data.</text>
</comment>
<keyword evidence="2" id="KW-0813">Transport</keyword>
<evidence type="ECO:0000256" key="9">
    <source>
        <dbReference type="SAM" id="Phobius"/>
    </source>
</evidence>
<keyword evidence="11" id="KW-1185">Reference proteome</keyword>
<feature type="transmembrane region" description="Helical" evidence="9">
    <location>
        <begin position="147"/>
        <end position="170"/>
    </location>
</feature>
<keyword evidence="4" id="KW-0762">Sugar transport</keyword>
<dbReference type="PROSITE" id="PS51106">
    <property type="entry name" value="PTS_EIIC_TYPE_4"/>
    <property type="match status" value="1"/>
</dbReference>
<protein>
    <submittedName>
        <fullName evidence="10">PTS mannose/fructose/sorbose transporter subunit IIC</fullName>
    </submittedName>
</protein>
<dbReference type="EMBL" id="JAIPME010000002">
    <property type="protein sequence ID" value="MBZ2386629.1"/>
    <property type="molecule type" value="Genomic_DNA"/>
</dbReference>
<feature type="transmembrane region" description="Helical" evidence="9">
    <location>
        <begin position="214"/>
        <end position="244"/>
    </location>
</feature>
<evidence type="ECO:0000256" key="1">
    <source>
        <dbReference type="ARBA" id="ARBA00004651"/>
    </source>
</evidence>
<comment type="subcellular location">
    <subcellularLocation>
        <location evidence="1">Cell membrane</location>
        <topology evidence="1">Multi-pass membrane protein</topology>
    </subcellularLocation>
</comment>
<proteinExistence type="predicted"/>
<keyword evidence="7 9" id="KW-1133">Transmembrane helix</keyword>
<dbReference type="InterPro" id="IPR004700">
    <property type="entry name" value="PTS_IIC_man"/>
</dbReference>
<feature type="transmembrane region" description="Helical" evidence="9">
    <location>
        <begin position="182"/>
        <end position="202"/>
    </location>
</feature>
<evidence type="ECO:0000256" key="2">
    <source>
        <dbReference type="ARBA" id="ARBA00022448"/>
    </source>
</evidence>
<evidence type="ECO:0000256" key="5">
    <source>
        <dbReference type="ARBA" id="ARBA00022683"/>
    </source>
</evidence>
<dbReference type="NCBIfam" id="NF011647">
    <property type="entry name" value="PRK15065.1"/>
    <property type="match status" value="1"/>
</dbReference>
<reference evidence="10 11" key="1">
    <citation type="submission" date="2021-08" db="EMBL/GenBank/DDBJ databases">
        <title>FDA dAtabase for Regulatory Grade micrObial Sequences (FDA-ARGOS): Supporting development and validation of Infectious Disease Dx tests.</title>
        <authorList>
            <person name="Sproer C."/>
            <person name="Gronow S."/>
            <person name="Severitt S."/>
            <person name="Schroder I."/>
            <person name="Tallon L."/>
            <person name="Sadzewicz L."/>
            <person name="Zhao X."/>
            <person name="Boylan J."/>
            <person name="Ott S."/>
            <person name="Bowen H."/>
            <person name="Vavikolanu K."/>
            <person name="Hazen T."/>
            <person name="Aluvathingal J."/>
            <person name="Nadendla S."/>
            <person name="Lowell S."/>
            <person name="Myers T."/>
            <person name="Yan Y."/>
            <person name="Sichtig H."/>
        </authorList>
    </citation>
    <scope>NUCLEOTIDE SEQUENCE [LARGE SCALE GENOMIC DNA]</scope>
    <source>
        <strain evidence="10 11">FDAARGOS_1460</strain>
    </source>
</reference>
<name>A0ABS7SYL6_9FIRM</name>
<evidence type="ECO:0000313" key="10">
    <source>
        <dbReference type="EMBL" id="MBZ2386629.1"/>
    </source>
</evidence>
<dbReference type="PANTHER" id="PTHR32502:SF25">
    <property type="entry name" value="PHOSPHOTRANSFERASE SYSTEM, MANNOSE-SPECIFIC EIIC"/>
    <property type="match status" value="1"/>
</dbReference>
<evidence type="ECO:0000313" key="11">
    <source>
        <dbReference type="Proteomes" id="UP000734271"/>
    </source>
</evidence>
<evidence type="ECO:0000256" key="7">
    <source>
        <dbReference type="ARBA" id="ARBA00022989"/>
    </source>
</evidence>
<sequence>MSIINIVLIAVVAFLAGCGGIVDEFQFHQPLVACTLIGIFTGHAKEGIILGGSLQLIALGWANIGAAVAPDAGLASVASSIIMVLALKGGSADAETAINTAITLAIPLSIAGLFLSMIVRTLSIIIIHGMDAAAEVADFRKIDRLTYTALFLQGIRIMIPAIILCFIPAKVVTDALNAMPDWLTGGMAVGGGMVASVGYAMVINIMSSKETWPFFVIGFVLAALPQLTLIGLGALGSMLAVIYMTLKQLATSNKAAVSGSGDALGDILDDFEGLI</sequence>
<keyword evidence="8 9" id="KW-0472">Membrane</keyword>
<organism evidence="10 11">
    <name type="scientific">Anaerococcus murdochii</name>
    <dbReference type="NCBI Taxonomy" id="411577"/>
    <lineage>
        <taxon>Bacteria</taxon>
        <taxon>Bacillati</taxon>
        <taxon>Bacillota</taxon>
        <taxon>Tissierellia</taxon>
        <taxon>Tissierellales</taxon>
        <taxon>Peptoniphilaceae</taxon>
        <taxon>Anaerococcus</taxon>
    </lineage>
</organism>
<feature type="transmembrane region" description="Helical" evidence="9">
    <location>
        <begin position="104"/>
        <end position="127"/>
    </location>
</feature>
<dbReference type="Proteomes" id="UP000734271">
    <property type="component" value="Unassembled WGS sequence"/>
</dbReference>
<dbReference type="RefSeq" id="WP_223418880.1">
    <property type="nucleotide sequence ID" value="NZ_JAIPME010000002.1"/>
</dbReference>